<dbReference type="Pfam" id="PF00563">
    <property type="entry name" value="EAL"/>
    <property type="match status" value="1"/>
</dbReference>
<dbReference type="PANTHER" id="PTHR33121">
    <property type="entry name" value="CYCLIC DI-GMP PHOSPHODIESTERASE PDEF"/>
    <property type="match status" value="1"/>
</dbReference>
<dbReference type="PANTHER" id="PTHR33121:SF76">
    <property type="entry name" value="SIGNALING PROTEIN"/>
    <property type="match status" value="1"/>
</dbReference>
<dbReference type="Proteomes" id="UP000300879">
    <property type="component" value="Chromosome"/>
</dbReference>
<dbReference type="SMART" id="SM00052">
    <property type="entry name" value="EAL"/>
    <property type="match status" value="1"/>
</dbReference>
<organism evidence="2 3">
    <name type="scientific">Paenibacillus algicola</name>
    <dbReference type="NCBI Taxonomy" id="2565926"/>
    <lineage>
        <taxon>Bacteria</taxon>
        <taxon>Bacillati</taxon>
        <taxon>Bacillota</taxon>
        <taxon>Bacilli</taxon>
        <taxon>Bacillales</taxon>
        <taxon>Paenibacillaceae</taxon>
        <taxon>Paenibacillus</taxon>
    </lineage>
</organism>
<dbReference type="CDD" id="cd01948">
    <property type="entry name" value="EAL"/>
    <property type="match status" value="1"/>
</dbReference>
<dbReference type="Gene3D" id="3.20.20.450">
    <property type="entry name" value="EAL domain"/>
    <property type="match status" value="1"/>
</dbReference>
<accession>A0A4V1G3L5</accession>
<keyword evidence="3" id="KW-1185">Reference proteome</keyword>
<gene>
    <name evidence="2" type="ORF">E6C60_0893</name>
</gene>
<dbReference type="AlphaFoldDB" id="A0A4V1G3L5"/>
<dbReference type="SUPFAM" id="SSF141868">
    <property type="entry name" value="EAL domain-like"/>
    <property type="match status" value="1"/>
</dbReference>
<evidence type="ECO:0000259" key="1">
    <source>
        <dbReference type="PROSITE" id="PS50883"/>
    </source>
</evidence>
<dbReference type="InterPro" id="IPR001633">
    <property type="entry name" value="EAL_dom"/>
</dbReference>
<dbReference type="PROSITE" id="PS50883">
    <property type="entry name" value="EAL"/>
    <property type="match status" value="1"/>
</dbReference>
<protein>
    <submittedName>
        <fullName evidence="2">EAL domain/GGDEF domain protein</fullName>
    </submittedName>
</protein>
<dbReference type="InterPro" id="IPR035919">
    <property type="entry name" value="EAL_sf"/>
</dbReference>
<dbReference type="GO" id="GO:0071111">
    <property type="term" value="F:cyclic-guanylate-specific phosphodiesterase activity"/>
    <property type="evidence" value="ECO:0007669"/>
    <property type="project" value="InterPro"/>
</dbReference>
<name>A0A4V1G3L5_9BACL</name>
<sequence>MTYLFDVIRQYMVSLKRYHALRGMIRDQSLTTYFQPVISLQEGSPLGYEVLNRPPASSLFPNTEAFYDFIGHTDQVFAFERASRDLSFNRFCAALTRSDKPRDTVIFINIHPQVLLDTNYRSGETLQLLSRYGLSPKQVVFELTEKQAVHDYVEFERILYHYRAQGFRVAIDDAGSGYNSLKAIVSLKPEFIKLDKSLIRNVHQCPNQQRIVKLLQEFAAESGTHIIAEGIEAREEFVFLQQEGIEYGQGYAIGRPATELQTASLPVCEKTSM</sequence>
<evidence type="ECO:0000313" key="2">
    <source>
        <dbReference type="EMBL" id="QCT01614.1"/>
    </source>
</evidence>
<proteinExistence type="predicted"/>
<dbReference type="RefSeq" id="WP_233281139.1">
    <property type="nucleotide sequence ID" value="NZ_CP040396.1"/>
</dbReference>
<feature type="domain" description="EAL" evidence="1">
    <location>
        <begin position="14"/>
        <end position="270"/>
    </location>
</feature>
<dbReference type="KEGG" id="palo:E6C60_0893"/>
<dbReference type="EMBL" id="CP040396">
    <property type="protein sequence ID" value="QCT01614.1"/>
    <property type="molecule type" value="Genomic_DNA"/>
</dbReference>
<dbReference type="InterPro" id="IPR050706">
    <property type="entry name" value="Cyclic-di-GMP_PDE-like"/>
</dbReference>
<reference evidence="2 3" key="1">
    <citation type="submission" date="2019-05" db="EMBL/GenBank/DDBJ databases">
        <authorList>
            <person name="Chen C."/>
        </authorList>
    </citation>
    <scope>NUCLEOTIDE SEQUENCE [LARGE SCALE GENOMIC DNA]</scope>
    <source>
        <strain evidence="2 3">HB172198</strain>
    </source>
</reference>
<evidence type="ECO:0000313" key="3">
    <source>
        <dbReference type="Proteomes" id="UP000300879"/>
    </source>
</evidence>